<dbReference type="Pfam" id="PF01381">
    <property type="entry name" value="HTH_3"/>
    <property type="match status" value="1"/>
</dbReference>
<dbReference type="PANTHER" id="PTHR46558">
    <property type="entry name" value="TRACRIPTIONAL REGULATORY PROTEIN-RELATED-RELATED"/>
    <property type="match status" value="1"/>
</dbReference>
<dbReference type="PANTHER" id="PTHR46558:SF4">
    <property type="entry name" value="DNA-BIDING PHAGE PROTEIN"/>
    <property type="match status" value="1"/>
</dbReference>
<dbReference type="RefSeq" id="WP_347325021.1">
    <property type="nucleotide sequence ID" value="NZ_JBCGUH010000005.1"/>
</dbReference>
<dbReference type="InterPro" id="IPR010982">
    <property type="entry name" value="Lambda_DNA-bd_dom_sf"/>
</dbReference>
<reference evidence="4" key="1">
    <citation type="journal article" date="2019" name="Int. J. Syst. Evol. Microbiol.">
        <title>The Global Catalogue of Microorganisms (GCM) 10K type strain sequencing project: providing services to taxonomists for standard genome sequencing and annotation.</title>
        <authorList>
            <consortium name="The Broad Institute Genomics Platform"/>
            <consortium name="The Broad Institute Genome Sequencing Center for Infectious Disease"/>
            <person name="Wu L."/>
            <person name="Ma J."/>
        </authorList>
    </citation>
    <scope>NUCLEOTIDE SEQUENCE [LARGE SCALE GENOMIC DNA]</scope>
    <source>
        <strain evidence="4">CCUG 54950</strain>
    </source>
</reference>
<comment type="caution">
    <text evidence="3">The sequence shown here is derived from an EMBL/GenBank/DDBJ whole genome shotgun (WGS) entry which is preliminary data.</text>
</comment>
<gene>
    <name evidence="3" type="ORF">ACFSC9_18550</name>
</gene>
<dbReference type="SUPFAM" id="SSF47413">
    <property type="entry name" value="lambda repressor-like DNA-binding domains"/>
    <property type="match status" value="1"/>
</dbReference>
<feature type="domain" description="HTH cro/C1-type" evidence="2">
    <location>
        <begin position="5"/>
        <end position="59"/>
    </location>
</feature>
<proteinExistence type="predicted"/>
<evidence type="ECO:0000313" key="4">
    <source>
        <dbReference type="Proteomes" id="UP001597233"/>
    </source>
</evidence>
<keyword evidence="4" id="KW-1185">Reference proteome</keyword>
<dbReference type="CDD" id="cd00093">
    <property type="entry name" value="HTH_XRE"/>
    <property type="match status" value="1"/>
</dbReference>
<evidence type="ECO:0000259" key="2">
    <source>
        <dbReference type="PROSITE" id="PS50943"/>
    </source>
</evidence>
<dbReference type="Gene3D" id="1.10.260.40">
    <property type="entry name" value="lambda repressor-like DNA-binding domains"/>
    <property type="match status" value="1"/>
</dbReference>
<protein>
    <submittedName>
        <fullName evidence="3">Helix-turn-helix transcriptional regulator</fullName>
    </submittedName>
</protein>
<accession>A0ABW4RMD3</accession>
<dbReference type="Proteomes" id="UP001597233">
    <property type="component" value="Unassembled WGS sequence"/>
</dbReference>
<sequence>MRITVKAARVNAGMSQEEVAKHLGLSKNGYTRKENGQSKFYIDEIVSLSDLFNVKLENFFETMCRKKTQEGEKECLSR</sequence>
<dbReference type="EMBL" id="JBHUEH010000023">
    <property type="protein sequence ID" value="MFD1887502.1"/>
    <property type="molecule type" value="Genomic_DNA"/>
</dbReference>
<keyword evidence="1" id="KW-0238">DNA-binding</keyword>
<dbReference type="InterPro" id="IPR001387">
    <property type="entry name" value="Cro/C1-type_HTH"/>
</dbReference>
<evidence type="ECO:0000256" key="1">
    <source>
        <dbReference type="ARBA" id="ARBA00023125"/>
    </source>
</evidence>
<dbReference type="SMART" id="SM00530">
    <property type="entry name" value="HTH_XRE"/>
    <property type="match status" value="1"/>
</dbReference>
<name>A0ABW4RMD3_9BACL</name>
<dbReference type="PROSITE" id="PS50943">
    <property type="entry name" value="HTH_CROC1"/>
    <property type="match status" value="1"/>
</dbReference>
<organism evidence="3 4">
    <name type="scientific">Paenibacillus wenxiniae</name>
    <dbReference type="NCBI Taxonomy" id="1636843"/>
    <lineage>
        <taxon>Bacteria</taxon>
        <taxon>Bacillati</taxon>
        <taxon>Bacillota</taxon>
        <taxon>Bacilli</taxon>
        <taxon>Bacillales</taxon>
        <taxon>Paenibacillaceae</taxon>
        <taxon>Paenibacillus</taxon>
    </lineage>
</organism>
<evidence type="ECO:0000313" key="3">
    <source>
        <dbReference type="EMBL" id="MFD1887502.1"/>
    </source>
</evidence>